<sequence>MGYHDTFQGLFVRFTEMTCESKDLSMGKVEYCEVKSLNKNNNSIRVRFSLLQPVLNNIGFHLQLMTKGSQSINGAPNWQPLLYAMNIDMCRFWKNNYLARIVFELIEGHSNLNHSCPYSDAKGSPAHGSYKAEDCHNHGHKPKDDEQASKKGFTSVQKENAIYDQY</sequence>
<feature type="compositionally biased region" description="Basic and acidic residues" evidence="1">
    <location>
        <begin position="130"/>
        <end position="149"/>
    </location>
</feature>
<dbReference type="InterPro" id="IPR010512">
    <property type="entry name" value="DUF1091"/>
</dbReference>
<name>A0ABM4GFN5_DROKI</name>
<accession>A0ABM4GFN5</accession>
<reference evidence="3" key="2">
    <citation type="submission" date="2025-08" db="UniProtKB">
        <authorList>
            <consortium name="RefSeq"/>
        </authorList>
    </citation>
    <scope>IDENTIFICATION</scope>
    <source>
        <strain evidence="3">14028-0561.14</strain>
        <tissue evidence="3">Whole fly</tissue>
    </source>
</reference>
<dbReference type="GeneID" id="108081292"/>
<evidence type="ECO:0000313" key="3">
    <source>
        <dbReference type="RefSeq" id="XP_070141529.1"/>
    </source>
</evidence>
<protein>
    <submittedName>
        <fullName evidence="3">Uncharacterized protein</fullName>
    </submittedName>
</protein>
<evidence type="ECO:0000313" key="2">
    <source>
        <dbReference type="Proteomes" id="UP001652661"/>
    </source>
</evidence>
<dbReference type="PANTHER" id="PTHR20898">
    <property type="entry name" value="DAEDALUS ON 3-RELATED-RELATED"/>
    <property type="match status" value="1"/>
</dbReference>
<dbReference type="Proteomes" id="UP001652661">
    <property type="component" value="Chromosome 2L"/>
</dbReference>
<gene>
    <name evidence="3" type="primary">LOC108081292</name>
</gene>
<feature type="region of interest" description="Disordered" evidence="1">
    <location>
        <begin position="127"/>
        <end position="166"/>
    </location>
</feature>
<dbReference type="Pfam" id="PF06477">
    <property type="entry name" value="DUF1091"/>
    <property type="match status" value="1"/>
</dbReference>
<evidence type="ECO:0000256" key="1">
    <source>
        <dbReference type="SAM" id="MobiDB-lite"/>
    </source>
</evidence>
<keyword evidence="2" id="KW-1185">Reference proteome</keyword>
<organism evidence="2 3">
    <name type="scientific">Drosophila kikkawai</name>
    <name type="common">Fruit fly</name>
    <dbReference type="NCBI Taxonomy" id="30033"/>
    <lineage>
        <taxon>Eukaryota</taxon>
        <taxon>Metazoa</taxon>
        <taxon>Ecdysozoa</taxon>
        <taxon>Arthropoda</taxon>
        <taxon>Hexapoda</taxon>
        <taxon>Insecta</taxon>
        <taxon>Pterygota</taxon>
        <taxon>Neoptera</taxon>
        <taxon>Endopterygota</taxon>
        <taxon>Diptera</taxon>
        <taxon>Brachycera</taxon>
        <taxon>Muscomorpha</taxon>
        <taxon>Ephydroidea</taxon>
        <taxon>Drosophilidae</taxon>
        <taxon>Drosophila</taxon>
        <taxon>Sophophora</taxon>
    </lineage>
</organism>
<dbReference type="PANTHER" id="PTHR20898:SF0">
    <property type="entry name" value="DAEDALUS ON 3-RELATED"/>
    <property type="match status" value="1"/>
</dbReference>
<proteinExistence type="predicted"/>
<reference evidence="2" key="1">
    <citation type="submission" date="2025-05" db="UniProtKB">
        <authorList>
            <consortium name="RefSeq"/>
        </authorList>
    </citation>
    <scope>NUCLEOTIDE SEQUENCE [LARGE SCALE GENOMIC DNA]</scope>
    <source>
        <strain evidence="2">14028-0561.14</strain>
    </source>
</reference>
<dbReference type="RefSeq" id="XP_070141529.1">
    <property type="nucleotide sequence ID" value="XM_070285428.1"/>
</dbReference>